<dbReference type="STRING" id="1447872.A0A1J9PK53"/>
<feature type="compositionally biased region" description="Polar residues" evidence="2">
    <location>
        <begin position="369"/>
        <end position="386"/>
    </location>
</feature>
<dbReference type="EMBL" id="LGRN01000107">
    <property type="protein sequence ID" value="OJD16438.1"/>
    <property type="molecule type" value="Genomic_DNA"/>
</dbReference>
<feature type="compositionally biased region" description="Polar residues" evidence="2">
    <location>
        <begin position="208"/>
        <end position="223"/>
    </location>
</feature>
<feature type="compositionally biased region" description="Polar residues" evidence="2">
    <location>
        <begin position="427"/>
        <end position="439"/>
    </location>
</feature>
<evidence type="ECO:0000256" key="2">
    <source>
        <dbReference type="SAM" id="MobiDB-lite"/>
    </source>
</evidence>
<feature type="compositionally biased region" description="Polar residues" evidence="2">
    <location>
        <begin position="96"/>
        <end position="106"/>
    </location>
</feature>
<name>A0A1J9PK53_9EURO</name>
<feature type="compositionally biased region" description="Low complexity" evidence="2">
    <location>
        <begin position="15"/>
        <end position="27"/>
    </location>
</feature>
<dbReference type="Proteomes" id="UP000182235">
    <property type="component" value="Unassembled WGS sequence"/>
</dbReference>
<dbReference type="AlphaFoldDB" id="A0A1J9PK53"/>
<evidence type="ECO:0000256" key="1">
    <source>
        <dbReference type="ARBA" id="ARBA00022737"/>
    </source>
</evidence>
<dbReference type="VEuPathDB" id="FungiDB:AJ78_03379"/>
<dbReference type="PROSITE" id="PS00205">
    <property type="entry name" value="TRANSFERRIN_LIKE_1"/>
    <property type="match status" value="1"/>
</dbReference>
<feature type="region of interest" description="Disordered" evidence="2">
    <location>
        <begin position="96"/>
        <end position="115"/>
    </location>
</feature>
<sequence length="530" mass="57981">MPRPPAKRGRRPKGAKAPEMAAAAACPSTPPDDNYFAVVIIRKSKQVQGLEKQEGCTEKIPSSEGHRKYSGGPLYVQGGESGVNKYGDPKVANHQAQTPVSKNQHGVSDLPSRIDATSSATGNVLLSNIPNKGDASSRVQKAGTPAFESLMLSNFRRRPRQPSILHMMQGDQSSELDDDDLLGSFDPDDESTPLKFSNRKNTPREPLSTPSSTSRNLPTTSVMKGNLHPEVQVQDSRCPDPPELTIATDENGENGASEDDLLPPPRGAQSPELSEMLSHTMLPPESSPVSSVEKQPMDVAHGELSENVNSPPRRRKATEKHPPTVCKSKVSTATLRENLLPQRRHRHRGANYGKKPTPDDIESEHLPSDYSSTFEADQDELSYSTLRHSKRRKHLAGTAGARKGTGNKKRVDRDGNTKSRRRKPAIKSSNFQPSTNLQLPGSKKGGGIGIFSCERDAELADKENRSIHTASAPPELEEPLSVADNLPPGSQRVFLSEELMQQTRKFAEISHWQLDFEDATVISCQSSPFR</sequence>
<evidence type="ECO:0000313" key="4">
    <source>
        <dbReference type="Proteomes" id="UP000182235"/>
    </source>
</evidence>
<feature type="region of interest" description="Disordered" evidence="2">
    <location>
        <begin position="1"/>
        <end position="29"/>
    </location>
</feature>
<feature type="compositionally biased region" description="Low complexity" evidence="2">
    <location>
        <begin position="283"/>
        <end position="293"/>
    </location>
</feature>
<dbReference type="GO" id="GO:0005576">
    <property type="term" value="C:extracellular region"/>
    <property type="evidence" value="ECO:0007669"/>
    <property type="project" value="InterPro"/>
</dbReference>
<comment type="caution">
    <text evidence="3">The sequence shown here is derived from an EMBL/GenBank/DDBJ whole genome shotgun (WGS) entry which is preliminary data.</text>
</comment>
<dbReference type="InterPro" id="IPR018195">
    <property type="entry name" value="Transferrin_Fe_BS"/>
</dbReference>
<dbReference type="OrthoDB" id="5423493at2759"/>
<keyword evidence="4" id="KW-1185">Reference proteome</keyword>
<feature type="region of interest" description="Disordered" evidence="2">
    <location>
        <begin position="47"/>
        <end position="91"/>
    </location>
</feature>
<feature type="region of interest" description="Disordered" evidence="2">
    <location>
        <begin position="153"/>
        <end position="489"/>
    </location>
</feature>
<proteinExistence type="predicted"/>
<feature type="compositionally biased region" description="Acidic residues" evidence="2">
    <location>
        <begin position="250"/>
        <end position="261"/>
    </location>
</feature>
<feature type="compositionally biased region" description="Basic and acidic residues" evidence="2">
    <location>
        <begin position="453"/>
        <end position="466"/>
    </location>
</feature>
<feature type="compositionally biased region" description="Acidic residues" evidence="2">
    <location>
        <begin position="174"/>
        <end position="191"/>
    </location>
</feature>
<organism evidence="3 4">
    <name type="scientific">Emergomyces pasteurianus Ep9510</name>
    <dbReference type="NCBI Taxonomy" id="1447872"/>
    <lineage>
        <taxon>Eukaryota</taxon>
        <taxon>Fungi</taxon>
        <taxon>Dikarya</taxon>
        <taxon>Ascomycota</taxon>
        <taxon>Pezizomycotina</taxon>
        <taxon>Eurotiomycetes</taxon>
        <taxon>Eurotiomycetidae</taxon>
        <taxon>Onygenales</taxon>
        <taxon>Ajellomycetaceae</taxon>
        <taxon>Emergomyces</taxon>
    </lineage>
</organism>
<protein>
    <submittedName>
        <fullName evidence="3">Uncharacterized protein</fullName>
    </submittedName>
</protein>
<evidence type="ECO:0000313" key="3">
    <source>
        <dbReference type="EMBL" id="OJD16438.1"/>
    </source>
</evidence>
<keyword evidence="1" id="KW-0677">Repeat</keyword>
<reference evidence="3 4" key="1">
    <citation type="submission" date="2015-07" db="EMBL/GenBank/DDBJ databases">
        <title>Emmonsia species relationships and genome sequence.</title>
        <authorList>
            <consortium name="The Broad Institute Genomics Platform"/>
            <person name="Cuomo C.A."/>
            <person name="Munoz J.F."/>
            <person name="Imamovic A."/>
            <person name="Priest M.E."/>
            <person name="Young S."/>
            <person name="Clay O.K."/>
            <person name="McEwen J.G."/>
        </authorList>
    </citation>
    <scope>NUCLEOTIDE SEQUENCE [LARGE SCALE GENOMIC DNA]</scope>
    <source>
        <strain evidence="3 4">UAMH 9510</strain>
    </source>
</reference>
<feature type="compositionally biased region" description="Basic residues" evidence="2">
    <location>
        <begin position="1"/>
        <end position="14"/>
    </location>
</feature>
<gene>
    <name evidence="3" type="ORF">AJ78_03379</name>
</gene>
<accession>A0A1J9PK53</accession>